<evidence type="ECO:0000259" key="4">
    <source>
        <dbReference type="PROSITE" id="PS51677"/>
    </source>
</evidence>
<accession>A0A1V9FXI0</accession>
<dbReference type="CDD" id="cd10918">
    <property type="entry name" value="CE4_NodB_like_5s_6s"/>
    <property type="match status" value="1"/>
</dbReference>
<dbReference type="Gene3D" id="3.20.20.370">
    <property type="entry name" value="Glycoside hydrolase/deacetylase"/>
    <property type="match status" value="1"/>
</dbReference>
<dbReference type="GO" id="GO:0016810">
    <property type="term" value="F:hydrolase activity, acting on carbon-nitrogen (but not peptide) bonds"/>
    <property type="evidence" value="ECO:0007669"/>
    <property type="project" value="InterPro"/>
</dbReference>
<keyword evidence="2" id="KW-0732">Signal</keyword>
<name>A0A1V9FXI0_9BACT</name>
<organism evidence="5 6">
    <name type="scientific">Niastella populi</name>
    <dbReference type="NCBI Taxonomy" id="550983"/>
    <lineage>
        <taxon>Bacteria</taxon>
        <taxon>Pseudomonadati</taxon>
        <taxon>Bacteroidota</taxon>
        <taxon>Chitinophagia</taxon>
        <taxon>Chitinophagales</taxon>
        <taxon>Chitinophagaceae</taxon>
        <taxon>Niastella</taxon>
    </lineage>
</organism>
<evidence type="ECO:0000313" key="5">
    <source>
        <dbReference type="EMBL" id="OQP63024.1"/>
    </source>
</evidence>
<dbReference type="AlphaFoldDB" id="A0A1V9FXI0"/>
<keyword evidence="6" id="KW-1185">Reference proteome</keyword>
<dbReference type="Pfam" id="PF01522">
    <property type="entry name" value="Polysacc_deac_1"/>
    <property type="match status" value="1"/>
</dbReference>
<dbReference type="InterPro" id="IPR051398">
    <property type="entry name" value="Polysacch_Deacetylase"/>
</dbReference>
<evidence type="ECO:0000256" key="1">
    <source>
        <dbReference type="ARBA" id="ARBA00004613"/>
    </source>
</evidence>
<dbReference type="PANTHER" id="PTHR34216">
    <property type="match status" value="1"/>
</dbReference>
<protein>
    <submittedName>
        <fullName evidence="5">Polysaccharide deacetylase</fullName>
    </submittedName>
</protein>
<comment type="caution">
    <text evidence="5">The sequence shown here is derived from an EMBL/GenBank/DDBJ whole genome shotgun (WGS) entry which is preliminary data.</text>
</comment>
<dbReference type="PROSITE" id="PS51677">
    <property type="entry name" value="NODB"/>
    <property type="match status" value="1"/>
</dbReference>
<gene>
    <name evidence="5" type="ORF">A4R26_17765</name>
</gene>
<feature type="region of interest" description="Disordered" evidence="3">
    <location>
        <begin position="71"/>
        <end position="91"/>
    </location>
</feature>
<dbReference type="InterPro" id="IPR011330">
    <property type="entry name" value="Glyco_hydro/deAcase_b/a-brl"/>
</dbReference>
<dbReference type="EMBL" id="LWBP01000112">
    <property type="protein sequence ID" value="OQP63024.1"/>
    <property type="molecule type" value="Genomic_DNA"/>
</dbReference>
<reference evidence="6" key="1">
    <citation type="submission" date="2016-04" db="EMBL/GenBank/DDBJ databases">
        <authorList>
            <person name="Chen L."/>
            <person name="Zhuang W."/>
            <person name="Wang G."/>
        </authorList>
    </citation>
    <scope>NUCLEOTIDE SEQUENCE [LARGE SCALE GENOMIC DNA]</scope>
    <source>
        <strain evidence="6">208</strain>
    </source>
</reference>
<dbReference type="Proteomes" id="UP000192276">
    <property type="component" value="Unassembled WGS sequence"/>
</dbReference>
<comment type="subcellular location">
    <subcellularLocation>
        <location evidence="1">Secreted</location>
    </subcellularLocation>
</comment>
<dbReference type="STRING" id="550983.A4R26_17765"/>
<dbReference type="GO" id="GO:0005576">
    <property type="term" value="C:extracellular region"/>
    <property type="evidence" value="ECO:0007669"/>
    <property type="project" value="UniProtKB-SubCell"/>
</dbReference>
<dbReference type="SUPFAM" id="SSF88713">
    <property type="entry name" value="Glycoside hydrolase/deacetylase"/>
    <property type="match status" value="1"/>
</dbReference>
<sequence length="337" mass="38406">MQKKGLQVVHFTTKQRFCPFMHCLFYVSLRRSMKTHTFRSKPELIAILVIAFFCFMAANCRMDASAKAAEVKSNTSSDDKTEGDKSATSAPVKMPDVDGIKVADPKTILGRPEVPILCYHQIRDWKPTDSKTAQAYIVPPASFAEQMKMLADSGYHTILPDQLYAYLNEGTPLPSKPVMLTFDDTDLDQYTVAKPIMDKYDFKGVFFVMTVSIGRPRYMTKEQIKDLSDKGHTIASHTWDHHNVKKYQGNDWATQIEKPTKQLEAITGKPVKYFAYPFGLWNPQAIPELKKRGMIAAFQLYAPRDEKDPLFTIRRIIVPAMKPAALYKSMRQGFGYY</sequence>
<dbReference type="GO" id="GO:0005975">
    <property type="term" value="P:carbohydrate metabolic process"/>
    <property type="evidence" value="ECO:0007669"/>
    <property type="project" value="InterPro"/>
</dbReference>
<proteinExistence type="predicted"/>
<evidence type="ECO:0000313" key="6">
    <source>
        <dbReference type="Proteomes" id="UP000192276"/>
    </source>
</evidence>
<dbReference type="PANTHER" id="PTHR34216:SF3">
    <property type="entry name" value="POLY-BETA-1,6-N-ACETYL-D-GLUCOSAMINE N-DEACETYLASE"/>
    <property type="match status" value="1"/>
</dbReference>
<evidence type="ECO:0000256" key="2">
    <source>
        <dbReference type="ARBA" id="ARBA00022729"/>
    </source>
</evidence>
<feature type="domain" description="NodB homology" evidence="4">
    <location>
        <begin position="176"/>
        <end position="337"/>
    </location>
</feature>
<evidence type="ECO:0000256" key="3">
    <source>
        <dbReference type="SAM" id="MobiDB-lite"/>
    </source>
</evidence>
<dbReference type="InterPro" id="IPR002509">
    <property type="entry name" value="NODB_dom"/>
</dbReference>